<dbReference type="InterPro" id="IPR045012">
    <property type="entry name" value="NLP"/>
</dbReference>
<feature type="domain" description="PB1" evidence="5">
    <location>
        <begin position="293"/>
        <end position="372"/>
    </location>
</feature>
<organism evidence="6 7">
    <name type="scientific">Mikania micrantha</name>
    <name type="common">bitter vine</name>
    <dbReference type="NCBI Taxonomy" id="192012"/>
    <lineage>
        <taxon>Eukaryota</taxon>
        <taxon>Viridiplantae</taxon>
        <taxon>Streptophyta</taxon>
        <taxon>Embryophyta</taxon>
        <taxon>Tracheophyta</taxon>
        <taxon>Spermatophyta</taxon>
        <taxon>Magnoliopsida</taxon>
        <taxon>eudicotyledons</taxon>
        <taxon>Gunneridae</taxon>
        <taxon>Pentapetalae</taxon>
        <taxon>asterids</taxon>
        <taxon>campanulids</taxon>
        <taxon>Asterales</taxon>
        <taxon>Asteraceae</taxon>
        <taxon>Asteroideae</taxon>
        <taxon>Heliantheae alliance</taxon>
        <taxon>Eupatorieae</taxon>
        <taxon>Mikania</taxon>
    </lineage>
</organism>
<proteinExistence type="predicted"/>
<dbReference type="Gene3D" id="3.10.20.90">
    <property type="entry name" value="Phosphatidylinositol 3-kinase Catalytic Subunit, Chain A, domain 1"/>
    <property type="match status" value="1"/>
</dbReference>
<keyword evidence="3" id="KW-0804">Transcription</keyword>
<evidence type="ECO:0000256" key="1">
    <source>
        <dbReference type="ARBA" id="ARBA00023015"/>
    </source>
</evidence>
<evidence type="ECO:0000256" key="2">
    <source>
        <dbReference type="ARBA" id="ARBA00023125"/>
    </source>
</evidence>
<evidence type="ECO:0000313" key="6">
    <source>
        <dbReference type="EMBL" id="KAD0962282.1"/>
    </source>
</evidence>
<protein>
    <recommendedName>
        <fullName evidence="5">PB1 domain-containing protein</fullName>
    </recommendedName>
</protein>
<name>A0A5N6LFK6_9ASTR</name>
<dbReference type="Pfam" id="PF00564">
    <property type="entry name" value="PB1"/>
    <property type="match status" value="1"/>
</dbReference>
<dbReference type="Pfam" id="PF02042">
    <property type="entry name" value="RWP-RK"/>
    <property type="match status" value="1"/>
</dbReference>
<dbReference type="SMART" id="SM00666">
    <property type="entry name" value="PB1"/>
    <property type="match status" value="1"/>
</dbReference>
<evidence type="ECO:0000259" key="5">
    <source>
        <dbReference type="PROSITE" id="PS51745"/>
    </source>
</evidence>
<dbReference type="CDD" id="cd05992">
    <property type="entry name" value="PB1"/>
    <property type="match status" value="1"/>
</dbReference>
<sequence>MHTLGISQVWVAFEDKSHVPLSSYLEGTRRLLGLCDVFPLEKTIEEHVMKTFQDFKPRYVSSIRDDLLLKWEEPDGSYCAFAICLRSLETGDMNFAFQFIWPNDSRCSRCDALLEAILFTIKRCLPTFNFASGAEICDELEVIDVGCSKVGQNTSFKIFQGKQPIVVGNIAPSKVICQTTSKVLPLEDMDNQLLDVICVTNSMQKSNVNHKTAKIFLTRLDIEKQFGKTMKEASHNLEVSLSTLKRNCKVHGISWRGPNLLKRKAKESCNIQISTNEENATQEPLTIKINKNTVFIKAEYADDMIKFNLPVLQATFATIKKTIGVKFKLSFGTFKLKYLNEDGDWILLSSDEGMKDCIHSLRKSGRILVRLRVLPS</sequence>
<dbReference type="PROSITE" id="PS51745">
    <property type="entry name" value="PB1"/>
    <property type="match status" value="1"/>
</dbReference>
<dbReference type="AlphaFoldDB" id="A0A5N6LFK6"/>
<dbReference type="GO" id="GO:0003677">
    <property type="term" value="F:DNA binding"/>
    <property type="evidence" value="ECO:0007669"/>
    <property type="project" value="UniProtKB-KW"/>
</dbReference>
<gene>
    <name evidence="6" type="ORF">E3N88_43496</name>
</gene>
<keyword evidence="1" id="KW-0805">Transcription regulation</keyword>
<keyword evidence="7" id="KW-1185">Reference proteome</keyword>
<reference evidence="6 7" key="1">
    <citation type="submission" date="2019-05" db="EMBL/GenBank/DDBJ databases">
        <title>Mikania micrantha, genome provides insights into the molecular mechanism of rapid growth.</title>
        <authorList>
            <person name="Liu B."/>
        </authorList>
    </citation>
    <scope>NUCLEOTIDE SEQUENCE [LARGE SCALE GENOMIC DNA]</scope>
    <source>
        <strain evidence="6">NLD-2019</strain>
        <tissue evidence="6">Leaf</tissue>
    </source>
</reference>
<dbReference type="InterPro" id="IPR003035">
    <property type="entry name" value="RWP-RK_dom"/>
</dbReference>
<dbReference type="EMBL" id="SZYD01001224">
    <property type="protein sequence ID" value="KAD0962282.1"/>
    <property type="molecule type" value="Genomic_DNA"/>
</dbReference>
<dbReference type="PANTHER" id="PTHR32002">
    <property type="entry name" value="PROTEIN NLP8"/>
    <property type="match status" value="1"/>
</dbReference>
<dbReference type="PANTHER" id="PTHR32002:SF49">
    <property type="entry name" value="BILE ACID:SODIUM SYMPORTER_ARSENICAL RESISTANCE PROTEIN ACR3-RELATED"/>
    <property type="match status" value="1"/>
</dbReference>
<evidence type="ECO:0000256" key="4">
    <source>
        <dbReference type="ARBA" id="ARBA00023242"/>
    </source>
</evidence>
<accession>A0A5N6LFK6</accession>
<dbReference type="OrthoDB" id="1594986at2759"/>
<dbReference type="Proteomes" id="UP000326396">
    <property type="component" value="Unassembled WGS sequence"/>
</dbReference>
<comment type="caution">
    <text evidence="6">The sequence shown here is derived from an EMBL/GenBank/DDBJ whole genome shotgun (WGS) entry which is preliminary data.</text>
</comment>
<evidence type="ECO:0000256" key="3">
    <source>
        <dbReference type="ARBA" id="ARBA00023163"/>
    </source>
</evidence>
<keyword evidence="2" id="KW-0238">DNA-binding</keyword>
<keyword evidence="4" id="KW-0539">Nucleus</keyword>
<dbReference type="SUPFAM" id="SSF54277">
    <property type="entry name" value="CAD &amp; PB1 domains"/>
    <property type="match status" value="1"/>
</dbReference>
<dbReference type="GO" id="GO:0003700">
    <property type="term" value="F:DNA-binding transcription factor activity"/>
    <property type="evidence" value="ECO:0007669"/>
    <property type="project" value="InterPro"/>
</dbReference>
<dbReference type="InterPro" id="IPR000270">
    <property type="entry name" value="PB1_dom"/>
</dbReference>
<evidence type="ECO:0000313" key="7">
    <source>
        <dbReference type="Proteomes" id="UP000326396"/>
    </source>
</evidence>
<dbReference type="InterPro" id="IPR053793">
    <property type="entry name" value="PB1-like"/>
</dbReference>